<evidence type="ECO:0000259" key="1">
    <source>
        <dbReference type="Pfam" id="PF00296"/>
    </source>
</evidence>
<organism evidence="2">
    <name type="scientific">marine metagenome</name>
    <dbReference type="NCBI Taxonomy" id="408172"/>
    <lineage>
        <taxon>unclassified sequences</taxon>
        <taxon>metagenomes</taxon>
        <taxon>ecological metagenomes</taxon>
    </lineage>
</organism>
<dbReference type="NCBIfam" id="TIGR03617">
    <property type="entry name" value="F420_MSMEG_2256"/>
    <property type="match status" value="1"/>
</dbReference>
<dbReference type="GO" id="GO:0016705">
    <property type="term" value="F:oxidoreductase activity, acting on paired donors, with incorporation or reduction of molecular oxygen"/>
    <property type="evidence" value="ECO:0007669"/>
    <property type="project" value="InterPro"/>
</dbReference>
<gene>
    <name evidence="2" type="ORF">METZ01_LOCUS64508</name>
</gene>
<protein>
    <recommendedName>
        <fullName evidence="1">Luciferase-like domain-containing protein</fullName>
    </recommendedName>
</protein>
<dbReference type="InterPro" id="IPR011251">
    <property type="entry name" value="Luciferase-like_dom"/>
</dbReference>
<accession>A0A381T7D5</accession>
<dbReference type="Gene3D" id="3.20.20.30">
    <property type="entry name" value="Luciferase-like domain"/>
    <property type="match status" value="1"/>
</dbReference>
<feature type="domain" description="Luciferase-like" evidence="1">
    <location>
        <begin position="9"/>
        <end position="301"/>
    </location>
</feature>
<dbReference type="SUPFAM" id="SSF51679">
    <property type="entry name" value="Bacterial luciferase-like"/>
    <property type="match status" value="1"/>
</dbReference>
<sequence length="348" mass="38069">MGLEMDMMASPLPLREVGGLATRAEEVGFGTLWFTEGARTAYLSCTASALATEQLSLGTAIAVAFPRSPMVTAEVAWELAEATGGRFVVGLGTQVKAHVERRYSSEYVPPGPRLREYVLAMQAIFRAFRGTEKLSFDGDHYSFSLLPDMWSPGPIDVDDPPIYVSAVLPWITRMAGAVCDGVHIHPMHSPGWLVDVQVPLIAEGAASEGRTLDDVTLVCPVIIAVGDSDEEIHAMRERNRATIAFYGSTPNYAPVLEHHGFDGLQGGLNSLQRTGDLAGMVNLVTDDVLDHYTVSARWADLGGVLADRYRGVAPNLRVMTYTALDHWRRDPNLLDRWSDVVRDLRDSD</sequence>
<evidence type="ECO:0000313" key="2">
    <source>
        <dbReference type="EMBL" id="SVA11654.1"/>
    </source>
</evidence>
<dbReference type="InterPro" id="IPR019919">
    <property type="entry name" value="Lucif-like_OxRdtase_MSMEG_2256"/>
</dbReference>
<dbReference type="PANTHER" id="PTHR43244">
    <property type="match status" value="1"/>
</dbReference>
<dbReference type="InterPro" id="IPR036661">
    <property type="entry name" value="Luciferase-like_sf"/>
</dbReference>
<proteinExistence type="predicted"/>
<dbReference type="InterPro" id="IPR050564">
    <property type="entry name" value="F420-G6PD/mer"/>
</dbReference>
<dbReference type="CDD" id="cd01097">
    <property type="entry name" value="Tetrahydromethanopterin_reductase"/>
    <property type="match status" value="1"/>
</dbReference>
<dbReference type="PANTHER" id="PTHR43244:SF2">
    <property type="entry name" value="CONSERVED HYPOTHETICAL ALANINE AND PROLINE-RICH PROTEIN"/>
    <property type="match status" value="1"/>
</dbReference>
<dbReference type="EMBL" id="UINC01004084">
    <property type="protein sequence ID" value="SVA11654.1"/>
    <property type="molecule type" value="Genomic_DNA"/>
</dbReference>
<dbReference type="Pfam" id="PF00296">
    <property type="entry name" value="Bac_luciferase"/>
    <property type="match status" value="1"/>
</dbReference>
<dbReference type="AlphaFoldDB" id="A0A381T7D5"/>
<name>A0A381T7D5_9ZZZZ</name>
<reference evidence="2" key="1">
    <citation type="submission" date="2018-05" db="EMBL/GenBank/DDBJ databases">
        <authorList>
            <person name="Lanie J.A."/>
            <person name="Ng W.-L."/>
            <person name="Kazmierczak K.M."/>
            <person name="Andrzejewski T.M."/>
            <person name="Davidsen T.M."/>
            <person name="Wayne K.J."/>
            <person name="Tettelin H."/>
            <person name="Glass J.I."/>
            <person name="Rusch D."/>
            <person name="Podicherti R."/>
            <person name="Tsui H.-C.T."/>
            <person name="Winkler M.E."/>
        </authorList>
    </citation>
    <scope>NUCLEOTIDE SEQUENCE</scope>
</reference>